<dbReference type="Gene3D" id="3.40.30.10">
    <property type="entry name" value="Glutaredoxin"/>
    <property type="match status" value="1"/>
</dbReference>
<dbReference type="InParanoid" id="A0A7N2MQ84"/>
<name>A0A7N2MQ84_QUELO</name>
<dbReference type="Gene3D" id="1.20.1050.10">
    <property type="match status" value="1"/>
</dbReference>
<evidence type="ECO:0000256" key="4">
    <source>
        <dbReference type="ARBA" id="ARBA00047960"/>
    </source>
</evidence>
<comment type="subcellular location">
    <subcellularLocation>
        <location evidence="5">Cytoplasm</location>
        <location evidence="5">Cytosol</location>
    </subcellularLocation>
</comment>
<dbReference type="InterPro" id="IPR045073">
    <property type="entry name" value="Omega/Tau-like"/>
</dbReference>
<evidence type="ECO:0000259" key="7">
    <source>
        <dbReference type="PROSITE" id="PS50405"/>
    </source>
</evidence>
<feature type="domain" description="GST N-terminal" evidence="6">
    <location>
        <begin position="5"/>
        <end position="84"/>
    </location>
</feature>
<dbReference type="InterPro" id="IPR045074">
    <property type="entry name" value="GST_C_Tau"/>
</dbReference>
<keyword evidence="1" id="KW-0216">Detoxification</keyword>
<dbReference type="CDD" id="cd03058">
    <property type="entry name" value="GST_N_Tau"/>
    <property type="match status" value="1"/>
</dbReference>
<dbReference type="GeneID" id="115962422"/>
<evidence type="ECO:0000256" key="1">
    <source>
        <dbReference type="ARBA" id="ARBA00022575"/>
    </source>
</evidence>
<reference evidence="8 9" key="1">
    <citation type="journal article" date="2016" name="G3 (Bethesda)">
        <title>First Draft Assembly and Annotation of the Genome of a California Endemic Oak Quercus lobata Nee (Fagaceae).</title>
        <authorList>
            <person name="Sork V.L."/>
            <person name="Fitz-Gibbon S.T."/>
            <person name="Puiu D."/>
            <person name="Crepeau M."/>
            <person name="Gugger P.F."/>
            <person name="Sherman R."/>
            <person name="Stevens K."/>
            <person name="Langley C.H."/>
            <person name="Pellegrini M."/>
            <person name="Salzberg S.L."/>
        </authorList>
    </citation>
    <scope>NUCLEOTIDE SEQUENCE [LARGE SCALE GENOMIC DNA]</scope>
    <source>
        <strain evidence="8 9">cv. SW786</strain>
    </source>
</reference>
<dbReference type="InterPro" id="IPR004045">
    <property type="entry name" value="Glutathione_S-Trfase_N"/>
</dbReference>
<dbReference type="KEGG" id="qlo:115962422"/>
<keyword evidence="2 5" id="KW-0808">Transferase</keyword>
<dbReference type="GO" id="GO:0009407">
    <property type="term" value="P:toxin catabolic process"/>
    <property type="evidence" value="ECO:0007669"/>
    <property type="project" value="UniProtKB-ARBA"/>
</dbReference>
<evidence type="ECO:0000259" key="6">
    <source>
        <dbReference type="PROSITE" id="PS50404"/>
    </source>
</evidence>
<dbReference type="RefSeq" id="XP_030937120.1">
    <property type="nucleotide sequence ID" value="XM_031081260.1"/>
</dbReference>
<dbReference type="SUPFAM" id="SSF47616">
    <property type="entry name" value="GST C-terminal domain-like"/>
    <property type="match status" value="1"/>
</dbReference>
<accession>A0A7N2MQ84</accession>
<dbReference type="PANTHER" id="PTHR11260:SF711">
    <property type="entry name" value="GLUTATHIONE S-TRANSFERASE U9"/>
    <property type="match status" value="1"/>
</dbReference>
<organism evidence="8 9">
    <name type="scientific">Quercus lobata</name>
    <name type="common">Valley oak</name>
    <dbReference type="NCBI Taxonomy" id="97700"/>
    <lineage>
        <taxon>Eukaryota</taxon>
        <taxon>Viridiplantae</taxon>
        <taxon>Streptophyta</taxon>
        <taxon>Embryophyta</taxon>
        <taxon>Tracheophyta</taxon>
        <taxon>Spermatophyta</taxon>
        <taxon>Magnoliopsida</taxon>
        <taxon>eudicotyledons</taxon>
        <taxon>Gunneridae</taxon>
        <taxon>Pentapetalae</taxon>
        <taxon>rosids</taxon>
        <taxon>fabids</taxon>
        <taxon>Fagales</taxon>
        <taxon>Fagaceae</taxon>
        <taxon>Quercus</taxon>
    </lineage>
</organism>
<comment type="catalytic activity">
    <reaction evidence="4 5">
        <text>RX + glutathione = an S-substituted glutathione + a halide anion + H(+)</text>
        <dbReference type="Rhea" id="RHEA:16437"/>
        <dbReference type="ChEBI" id="CHEBI:15378"/>
        <dbReference type="ChEBI" id="CHEBI:16042"/>
        <dbReference type="ChEBI" id="CHEBI:17792"/>
        <dbReference type="ChEBI" id="CHEBI:57925"/>
        <dbReference type="ChEBI" id="CHEBI:90779"/>
        <dbReference type="EC" id="2.5.1.18"/>
    </reaction>
</comment>
<sequence length="233" mass="26618">MAEENKVRLHGMWVSPFVRLVKLALEIKGIEYEYVEEDLKNKSLVLLTYNPIHKKVPVLVVNGKPLVESLIILEYIDETWKNGPRFLPEDPYKRAQIRFWCSFVQKQVFETLMLLLKSDGEAQDKAVKEVSERLSMLEEGIKNIFPEGIQVIDQKNVGLLDLVIVSILGSCKALEEFLGLKLIDPEKTPLLFSWLSALLELPVVKEALLLLPHEKVVGFLKYMRETALKSTSA</sequence>
<keyword evidence="9" id="KW-1185">Reference proteome</keyword>
<protein>
    <recommendedName>
        <fullName evidence="5">Glutathione S-transferase</fullName>
        <ecNumber evidence="5">2.5.1.18</ecNumber>
    </recommendedName>
</protein>
<dbReference type="OrthoDB" id="4951845at2759"/>
<dbReference type="InterPro" id="IPR036282">
    <property type="entry name" value="Glutathione-S-Trfase_C_sf"/>
</dbReference>
<evidence type="ECO:0000313" key="8">
    <source>
        <dbReference type="EnsemblPlants" id="QL10p016749:mrna"/>
    </source>
</evidence>
<dbReference type="Gramene" id="QL10p016749:mrna">
    <property type="protein sequence ID" value="QL10p016749:mrna"/>
    <property type="gene ID" value="QL10p016749"/>
</dbReference>
<dbReference type="OMA" id="LYGMWAT"/>
<dbReference type="CDD" id="cd03185">
    <property type="entry name" value="GST_C_Tau"/>
    <property type="match status" value="1"/>
</dbReference>
<evidence type="ECO:0000313" key="9">
    <source>
        <dbReference type="Proteomes" id="UP000594261"/>
    </source>
</evidence>
<dbReference type="SFLD" id="SFLDS00019">
    <property type="entry name" value="Glutathione_Transferase_(cytos"/>
    <property type="match status" value="1"/>
</dbReference>
<dbReference type="GO" id="GO:0006749">
    <property type="term" value="P:glutathione metabolic process"/>
    <property type="evidence" value="ECO:0007669"/>
    <property type="project" value="InterPro"/>
</dbReference>
<dbReference type="SFLD" id="SFLDG00358">
    <property type="entry name" value="Main_(cytGST)"/>
    <property type="match status" value="1"/>
</dbReference>
<dbReference type="GO" id="GO:0004364">
    <property type="term" value="F:glutathione transferase activity"/>
    <property type="evidence" value="ECO:0007669"/>
    <property type="project" value="UniProtKB-UniRule"/>
</dbReference>
<dbReference type="SUPFAM" id="SSF52833">
    <property type="entry name" value="Thioredoxin-like"/>
    <property type="match status" value="1"/>
</dbReference>
<dbReference type="EnsemblPlants" id="QL10p016749:mrna">
    <property type="protein sequence ID" value="QL10p016749:mrna"/>
    <property type="gene ID" value="QL10p016749"/>
</dbReference>
<dbReference type="FunFam" id="3.40.30.10:FF:000014">
    <property type="entry name" value="Tau class glutathione S-transferase"/>
    <property type="match status" value="1"/>
</dbReference>
<comment type="function">
    <text evidence="5">Is involved in the conjugation of reduced glutathione to a wide number of exogenous and endogenous hydrophobic electrophiles.</text>
</comment>
<dbReference type="InterPro" id="IPR010987">
    <property type="entry name" value="Glutathione-S-Trfase_C-like"/>
</dbReference>
<dbReference type="SFLD" id="SFLDG01152">
    <property type="entry name" value="Main.3:_Omega-_and_Tau-like"/>
    <property type="match status" value="1"/>
</dbReference>
<dbReference type="AlphaFoldDB" id="A0A7N2MQ84"/>
<dbReference type="PANTHER" id="PTHR11260">
    <property type="entry name" value="GLUTATHIONE S-TRANSFERASE, GST, SUPERFAMILY, GST DOMAIN CONTAINING"/>
    <property type="match status" value="1"/>
</dbReference>
<keyword evidence="5" id="KW-0963">Cytoplasm</keyword>
<feature type="domain" description="GST C-terminal" evidence="7">
    <location>
        <begin position="90"/>
        <end position="219"/>
    </location>
</feature>
<dbReference type="PROSITE" id="PS50405">
    <property type="entry name" value="GST_CTER"/>
    <property type="match status" value="1"/>
</dbReference>
<evidence type="ECO:0000256" key="2">
    <source>
        <dbReference type="ARBA" id="ARBA00022679"/>
    </source>
</evidence>
<dbReference type="EC" id="2.5.1.18" evidence="5"/>
<dbReference type="InterPro" id="IPR040079">
    <property type="entry name" value="Glutathione_S-Trfase"/>
</dbReference>
<dbReference type="PROSITE" id="PS50404">
    <property type="entry name" value="GST_NTER"/>
    <property type="match status" value="1"/>
</dbReference>
<comment type="similarity">
    <text evidence="3">Belongs to the GST superfamily. Tau family.</text>
</comment>
<evidence type="ECO:0000256" key="5">
    <source>
        <dbReference type="RuleBase" id="RU369102"/>
    </source>
</evidence>
<dbReference type="GO" id="GO:0005829">
    <property type="term" value="C:cytosol"/>
    <property type="evidence" value="ECO:0007669"/>
    <property type="project" value="UniProtKB-SubCell"/>
</dbReference>
<gene>
    <name evidence="8" type="primary">LOC115962422</name>
</gene>
<dbReference type="Proteomes" id="UP000594261">
    <property type="component" value="Chromosome 10"/>
</dbReference>
<dbReference type="Pfam" id="PF02798">
    <property type="entry name" value="GST_N"/>
    <property type="match status" value="1"/>
</dbReference>
<proteinExistence type="inferred from homology"/>
<dbReference type="FunCoup" id="A0A7N2MQ84">
    <property type="interactions" value="146"/>
</dbReference>
<evidence type="ECO:0000256" key="3">
    <source>
        <dbReference type="ARBA" id="ARBA00025743"/>
    </source>
</evidence>
<reference evidence="8" key="2">
    <citation type="submission" date="2021-01" db="UniProtKB">
        <authorList>
            <consortium name="EnsemblPlants"/>
        </authorList>
    </citation>
    <scope>IDENTIFICATION</scope>
</reference>
<dbReference type="EMBL" id="LRBV02000010">
    <property type="status" value="NOT_ANNOTATED_CDS"/>
    <property type="molecule type" value="Genomic_DNA"/>
</dbReference>
<dbReference type="InterPro" id="IPR036249">
    <property type="entry name" value="Thioredoxin-like_sf"/>
</dbReference>
<dbReference type="FunFam" id="1.20.1050.10:FF:000016">
    <property type="entry name" value="Glutathione S-transferase U9"/>
    <property type="match status" value="1"/>
</dbReference>